<name>A0A315ZID0_SEDFL</name>
<dbReference type="Gene3D" id="3.50.30.30">
    <property type="match status" value="1"/>
</dbReference>
<dbReference type="PANTHER" id="PTHR12147">
    <property type="entry name" value="METALLOPEPTIDASE M28 FAMILY MEMBER"/>
    <property type="match status" value="1"/>
</dbReference>
<dbReference type="GO" id="GO:0006508">
    <property type="term" value="P:proteolysis"/>
    <property type="evidence" value="ECO:0007669"/>
    <property type="project" value="InterPro"/>
</dbReference>
<organism evidence="3 4">
    <name type="scientific">Sediminitomix flava</name>
    <dbReference type="NCBI Taxonomy" id="379075"/>
    <lineage>
        <taxon>Bacteria</taxon>
        <taxon>Pseudomonadati</taxon>
        <taxon>Bacteroidota</taxon>
        <taxon>Cytophagia</taxon>
        <taxon>Cytophagales</taxon>
        <taxon>Flammeovirgaceae</taxon>
        <taxon>Sediminitomix</taxon>
    </lineage>
</organism>
<dbReference type="InterPro" id="IPR007484">
    <property type="entry name" value="Peptidase_M28"/>
</dbReference>
<comment type="caution">
    <text evidence="3">The sequence shown here is derived from an EMBL/GenBank/DDBJ whole genome shotgun (WGS) entry which is preliminary data.</text>
</comment>
<dbReference type="Gene3D" id="3.40.630.10">
    <property type="entry name" value="Zn peptidases"/>
    <property type="match status" value="1"/>
</dbReference>
<dbReference type="RefSeq" id="WP_109616061.1">
    <property type="nucleotide sequence ID" value="NZ_QGDO01000001.1"/>
</dbReference>
<dbReference type="OrthoDB" id="9764939at2"/>
<gene>
    <name evidence="3" type="ORF">BC781_101949</name>
</gene>
<keyword evidence="1" id="KW-0732">Signal</keyword>
<dbReference type="InterPro" id="IPR045175">
    <property type="entry name" value="M28_fam"/>
</dbReference>
<dbReference type="AlphaFoldDB" id="A0A315ZID0"/>
<proteinExistence type="predicted"/>
<sequence length="524" mass="58401">MQSITMKTIYKLLFIFTCFTITNAHAQTPKEKGLAAIDEATINSTLTHLASDWMEGREAGRPGAYRAAEYIASLFEFMGLEPAGDIINGKPTFFQSFDVLEYKAAKKQSLSITSAGQEYSFAYHTDFEVKAAPTSIKGKGDLVFVGYGLAVDSLNYDDFAKQSVKGKIWVRLKGAPTKGELGKSFKELPAKQLHLLKSKLAEEMGALAVIEIDPNSALPKQSSNFPFRDNRKYYEGDEPLSSFYETQLYSPINKVSKIAPVFMGGAYLMASLLDQKDLETYHNALQSGKASQITLKAEKAAFKANSEVERKRVRNVLAKITGEEEPDSVVMVGAHYDHLGKRDGYVWNGADDNASGVAAILGIAKAAKATGVKPKKTILFASWTAEEKGLHGSKHFLRTYEQKENINVYLNFDMIGRRGDWHSKDNQVSFIYTAEMASIWDKNERNIADFNINLEMFDGKTKMGEAGGSDNVNFDKEGIPYFWYHTGGHEDYHQVSDHSDKIMMDKAAEITKLSYLNIWDLANE</sequence>
<feature type="domain" description="Peptidase M28" evidence="2">
    <location>
        <begin position="315"/>
        <end position="513"/>
    </location>
</feature>
<evidence type="ECO:0000256" key="1">
    <source>
        <dbReference type="SAM" id="SignalP"/>
    </source>
</evidence>
<dbReference type="EMBL" id="QGDO01000001">
    <property type="protein sequence ID" value="PWJ44578.1"/>
    <property type="molecule type" value="Genomic_DNA"/>
</dbReference>
<protein>
    <submittedName>
        <fullName evidence="3">Peptidase M28-like protein</fullName>
    </submittedName>
</protein>
<dbReference type="GO" id="GO:0008235">
    <property type="term" value="F:metalloexopeptidase activity"/>
    <property type="evidence" value="ECO:0007669"/>
    <property type="project" value="InterPro"/>
</dbReference>
<dbReference type="InterPro" id="IPR046450">
    <property type="entry name" value="PA_dom_sf"/>
</dbReference>
<reference evidence="3 4" key="1">
    <citation type="submission" date="2018-03" db="EMBL/GenBank/DDBJ databases">
        <title>Genomic Encyclopedia of Archaeal and Bacterial Type Strains, Phase II (KMG-II): from individual species to whole genera.</title>
        <authorList>
            <person name="Goeker M."/>
        </authorList>
    </citation>
    <scope>NUCLEOTIDE SEQUENCE [LARGE SCALE GENOMIC DNA]</scope>
    <source>
        <strain evidence="3 4">DSM 28229</strain>
    </source>
</reference>
<feature type="chain" id="PRO_5016448393" evidence="1">
    <location>
        <begin position="27"/>
        <end position="524"/>
    </location>
</feature>
<dbReference type="Proteomes" id="UP000245535">
    <property type="component" value="Unassembled WGS sequence"/>
</dbReference>
<dbReference type="SUPFAM" id="SSF52025">
    <property type="entry name" value="PA domain"/>
    <property type="match status" value="1"/>
</dbReference>
<feature type="signal peptide" evidence="1">
    <location>
        <begin position="1"/>
        <end position="26"/>
    </location>
</feature>
<evidence type="ECO:0000313" key="4">
    <source>
        <dbReference type="Proteomes" id="UP000245535"/>
    </source>
</evidence>
<evidence type="ECO:0000313" key="3">
    <source>
        <dbReference type="EMBL" id="PWJ44578.1"/>
    </source>
</evidence>
<keyword evidence="4" id="KW-1185">Reference proteome</keyword>
<evidence type="ECO:0000259" key="2">
    <source>
        <dbReference type="Pfam" id="PF04389"/>
    </source>
</evidence>
<dbReference type="PANTHER" id="PTHR12147:SF26">
    <property type="entry name" value="PEPTIDASE M28 DOMAIN-CONTAINING PROTEIN"/>
    <property type="match status" value="1"/>
</dbReference>
<dbReference type="SUPFAM" id="SSF53187">
    <property type="entry name" value="Zn-dependent exopeptidases"/>
    <property type="match status" value="1"/>
</dbReference>
<accession>A0A315ZID0</accession>
<dbReference type="Pfam" id="PF04389">
    <property type="entry name" value="Peptidase_M28"/>
    <property type="match status" value="1"/>
</dbReference>